<gene>
    <name evidence="2" type="ORF">H7J73_08715</name>
</gene>
<evidence type="ECO:0000313" key="2">
    <source>
        <dbReference type="EMBL" id="MCV7226110.1"/>
    </source>
</evidence>
<accession>A0ABT3C9H4</accession>
<feature type="transmembrane region" description="Helical" evidence="1">
    <location>
        <begin position="319"/>
        <end position="337"/>
    </location>
</feature>
<feature type="transmembrane region" description="Helical" evidence="1">
    <location>
        <begin position="98"/>
        <end position="118"/>
    </location>
</feature>
<feature type="transmembrane region" description="Helical" evidence="1">
    <location>
        <begin position="408"/>
        <end position="429"/>
    </location>
</feature>
<name>A0ABT3C9H4_9MYCO</name>
<feature type="transmembrane region" description="Helical" evidence="1">
    <location>
        <begin position="255"/>
        <end position="272"/>
    </location>
</feature>
<keyword evidence="1" id="KW-1133">Transmembrane helix</keyword>
<feature type="transmembrane region" description="Helical" evidence="1">
    <location>
        <begin position="222"/>
        <end position="243"/>
    </location>
</feature>
<organism evidence="2 3">
    <name type="scientific">Mycolicibacterium komossense</name>
    <dbReference type="NCBI Taxonomy" id="1779"/>
    <lineage>
        <taxon>Bacteria</taxon>
        <taxon>Bacillati</taxon>
        <taxon>Actinomycetota</taxon>
        <taxon>Actinomycetes</taxon>
        <taxon>Mycobacteriales</taxon>
        <taxon>Mycobacteriaceae</taxon>
        <taxon>Mycolicibacterium</taxon>
    </lineage>
</organism>
<feature type="transmembrane region" description="Helical" evidence="1">
    <location>
        <begin position="279"/>
        <end position="307"/>
    </location>
</feature>
<dbReference type="Proteomes" id="UP001526201">
    <property type="component" value="Unassembled WGS sequence"/>
</dbReference>
<evidence type="ECO:0000256" key="1">
    <source>
        <dbReference type="SAM" id="Phobius"/>
    </source>
</evidence>
<dbReference type="RefSeq" id="WP_264066946.1">
    <property type="nucleotide sequence ID" value="NZ_JACKTY010000020.1"/>
</dbReference>
<keyword evidence="3" id="KW-1185">Reference proteome</keyword>
<evidence type="ECO:0008006" key="4">
    <source>
        <dbReference type="Google" id="ProtNLM"/>
    </source>
</evidence>
<feature type="transmembrane region" description="Helical" evidence="1">
    <location>
        <begin position="196"/>
        <end position="215"/>
    </location>
</feature>
<evidence type="ECO:0000313" key="3">
    <source>
        <dbReference type="Proteomes" id="UP001526201"/>
    </source>
</evidence>
<reference evidence="2 3" key="1">
    <citation type="journal article" date="2022" name="BMC Genomics">
        <title>Comparative genome analysis of mycobacteria focusing on tRNA and non-coding RNA.</title>
        <authorList>
            <person name="Behra P.R.K."/>
            <person name="Pettersson B.M.F."/>
            <person name="Ramesh M."/>
            <person name="Das S."/>
            <person name="Dasgupta S."/>
            <person name="Kirsebom L.A."/>
        </authorList>
    </citation>
    <scope>NUCLEOTIDE SEQUENCE [LARGE SCALE GENOMIC DNA]</scope>
    <source>
        <strain evidence="2 3">DSM 44078</strain>
    </source>
</reference>
<dbReference type="Pfam" id="PF20176">
    <property type="entry name" value="DUF6541"/>
    <property type="match status" value="1"/>
</dbReference>
<dbReference type="InterPro" id="IPR046671">
    <property type="entry name" value="DUF6541"/>
</dbReference>
<feature type="transmembrane region" description="Helical" evidence="1">
    <location>
        <begin position="450"/>
        <end position="474"/>
    </location>
</feature>
<feature type="transmembrane region" description="Helical" evidence="1">
    <location>
        <begin position="48"/>
        <end position="77"/>
    </location>
</feature>
<protein>
    <recommendedName>
        <fullName evidence="4">Transmembrane protein alanine and leucine rich</fullName>
    </recommendedName>
</protein>
<proteinExistence type="predicted"/>
<keyword evidence="1" id="KW-0472">Membrane</keyword>
<dbReference type="EMBL" id="JACKTY010000020">
    <property type="protein sequence ID" value="MCV7226110.1"/>
    <property type="molecule type" value="Genomic_DNA"/>
</dbReference>
<sequence>MSFGFGLLQALLLLVVPGTIVALAARLTLPIAVAVGPALTYGVVGLAIIPFGALGIPWNALTALAALVVVTAIAASLPKLLSRYQDHDSESRVITLRPALVVAAGTVLGAALIFIAAYKGIPHWQSIPSTWDAVWHANEIRYILETGQASSTHMGDLRNVETHAQLYYPSVFHALAAMQCEVFGAAPTTAYTLNSLAAAVWLFPASAAVLTWTLLRPRTSQWRAAGASATAAALAASFTSVPYVEFDTASMPNMAAYGVAVPTAVLIMSCLRHRDRIPLAVLALLGVFSVHTTGGVVTVVFVVMWWLFDALWHPVRGRLRDFLTLLVVAAPALLALLPQFLSVFQQAEVIAGHAFITHEGKKKGLFDAIVQHTRHLNDYPIQNILIALAAAGGLILVCRRVYWPAAVWVLLVVSIVHSSAPFGGPLGAVTGRFSDLFYSDPRRLSAVVTMLITPMAGIALFAAVLLVVAGARLLTERVSRRAPGRAFWIASTAILLVGVSVGLAYHYFPRHKRLIGEKYDSVIMNDKDLEAFAYLATLPGAKDTLIGNANTDGTAWMYAVAGLHPLWTHYDYPVQQGPGYERFIFWAFADDADHDPRIAKAVKALNIRYVLTSTTVVRGFKMPDGLVSLDDSKSWARIYDNGQTRIYEWRGGTD</sequence>
<feature type="transmembrane region" description="Helical" evidence="1">
    <location>
        <begin position="486"/>
        <end position="508"/>
    </location>
</feature>
<comment type="caution">
    <text evidence="2">The sequence shown here is derived from an EMBL/GenBank/DDBJ whole genome shotgun (WGS) entry which is preliminary data.</text>
</comment>
<keyword evidence="1" id="KW-0812">Transmembrane</keyword>